<keyword evidence="3 6" id="KW-0812">Transmembrane</keyword>
<reference evidence="9 10" key="1">
    <citation type="submission" date="2014-09" db="EMBL/GenBank/DDBJ databases">
        <title>Draft genome sequence of an obligately methylotrophic methanogen, Methanococcoides methylutens, isolated from marine sediment.</title>
        <authorList>
            <person name="Guan Y."/>
            <person name="Ngugi D.K."/>
            <person name="Blom J."/>
            <person name="Ali S."/>
            <person name="Ferry J.G."/>
            <person name="Stingl U."/>
        </authorList>
    </citation>
    <scope>NUCLEOTIDE SEQUENCE [LARGE SCALE GENOMIC DNA]</scope>
    <source>
        <strain evidence="9 10">DSM 2657</strain>
    </source>
</reference>
<keyword evidence="10" id="KW-1185">Reference proteome</keyword>
<evidence type="ECO:0000259" key="8">
    <source>
        <dbReference type="Pfam" id="PF12704"/>
    </source>
</evidence>
<keyword evidence="5 6" id="KW-0472">Membrane</keyword>
<proteinExistence type="predicted"/>
<comment type="caution">
    <text evidence="9">The sequence shown here is derived from an EMBL/GenBank/DDBJ whole genome shotgun (WGS) entry which is preliminary data.</text>
</comment>
<feature type="transmembrane region" description="Helical" evidence="6">
    <location>
        <begin position="318"/>
        <end position="347"/>
    </location>
</feature>
<evidence type="ECO:0000256" key="3">
    <source>
        <dbReference type="ARBA" id="ARBA00022692"/>
    </source>
</evidence>
<name>A0A099T1P0_METMT</name>
<evidence type="ECO:0000313" key="10">
    <source>
        <dbReference type="Proteomes" id="UP000029859"/>
    </source>
</evidence>
<evidence type="ECO:0000256" key="2">
    <source>
        <dbReference type="ARBA" id="ARBA00022475"/>
    </source>
</evidence>
<dbReference type="RefSeq" id="WP_048194048.1">
    <property type="nucleotide sequence ID" value="NZ_CAAGSM010000003.1"/>
</dbReference>
<feature type="domain" description="ABC3 transporter permease C-terminal" evidence="7">
    <location>
        <begin position="279"/>
        <end position="395"/>
    </location>
</feature>
<feature type="transmembrane region" description="Helical" evidence="6">
    <location>
        <begin position="279"/>
        <end position="297"/>
    </location>
</feature>
<dbReference type="PANTHER" id="PTHR30489">
    <property type="entry name" value="LIPOPROTEIN-RELEASING SYSTEM TRANSMEMBRANE PROTEIN LOLE"/>
    <property type="match status" value="1"/>
</dbReference>
<dbReference type="Pfam" id="PF12704">
    <property type="entry name" value="MacB_PCD"/>
    <property type="match status" value="1"/>
</dbReference>
<dbReference type="InterPro" id="IPR051447">
    <property type="entry name" value="Lipoprotein-release_system"/>
</dbReference>
<dbReference type="InterPro" id="IPR025857">
    <property type="entry name" value="MacB_PCD"/>
</dbReference>
<feature type="transmembrane region" description="Helical" evidence="6">
    <location>
        <begin position="24"/>
        <end position="52"/>
    </location>
</feature>
<protein>
    <submittedName>
        <fullName evidence="9">ABC transporter permease</fullName>
    </submittedName>
</protein>
<dbReference type="Pfam" id="PF02687">
    <property type="entry name" value="FtsX"/>
    <property type="match status" value="1"/>
</dbReference>
<evidence type="ECO:0000256" key="6">
    <source>
        <dbReference type="SAM" id="Phobius"/>
    </source>
</evidence>
<keyword evidence="4 6" id="KW-1133">Transmembrane helix</keyword>
<accession>A0A099T1P0</accession>
<dbReference type="GO" id="GO:0098797">
    <property type="term" value="C:plasma membrane protein complex"/>
    <property type="evidence" value="ECO:0007669"/>
    <property type="project" value="TreeGrafter"/>
</dbReference>
<evidence type="ECO:0000256" key="1">
    <source>
        <dbReference type="ARBA" id="ARBA00004651"/>
    </source>
</evidence>
<dbReference type="InterPro" id="IPR003838">
    <property type="entry name" value="ABC3_permease_C"/>
</dbReference>
<organism evidence="9 10">
    <name type="scientific">Methanococcoides methylutens</name>
    <dbReference type="NCBI Taxonomy" id="2226"/>
    <lineage>
        <taxon>Archaea</taxon>
        <taxon>Methanobacteriati</taxon>
        <taxon>Methanobacteriota</taxon>
        <taxon>Stenosarchaea group</taxon>
        <taxon>Methanomicrobia</taxon>
        <taxon>Methanosarcinales</taxon>
        <taxon>Methanosarcinaceae</taxon>
        <taxon>Methanococcoides</taxon>
    </lineage>
</organism>
<comment type="subcellular location">
    <subcellularLocation>
        <location evidence="1">Cell membrane</location>
        <topology evidence="1">Multi-pass membrane protein</topology>
    </subcellularLocation>
</comment>
<dbReference type="OrthoDB" id="116846at2157"/>
<dbReference type="GO" id="GO:0044874">
    <property type="term" value="P:lipoprotein localization to outer membrane"/>
    <property type="evidence" value="ECO:0007669"/>
    <property type="project" value="TreeGrafter"/>
</dbReference>
<sequence length="403" mass="44408">MMDDIRVGALIAASTVKRGNKKTLMFIVFVLSLIFMNLVFLPSMIGGMMVLFTAYMQDYPYGDVVIEPSGDNTYINDADSVLQKVRAVEGVRAATKRLDVGASIEHKQNVVGVTLTGLHPTEEYEISRYPYIITEGDFLGDLSRDEIIIGAAIAGTSPVFGEIYDDLGEARAGSLVDVTYSNGVKRTYKVKGIMEGTFELVDLNALVHYKEIEEVYGLEGSKATSVVVRVDEPGTEEQVQDKIRDAGVNEQVFTWADKSETLIKQAMQSMGAIDVMSKFVSLIVGAALILIIIYINILNRKKEIGILKAVGITPRSIVLSYAFLSMFYVSLGILAGLVLYFSLMLYFQANPVIFYETMEIRPVIDPMLLIQSIITMLTLSVIAGTLPAWSVSKESILKAIWGR</sequence>
<dbReference type="AlphaFoldDB" id="A0A099T1P0"/>
<evidence type="ECO:0000259" key="7">
    <source>
        <dbReference type="Pfam" id="PF02687"/>
    </source>
</evidence>
<evidence type="ECO:0000256" key="5">
    <source>
        <dbReference type="ARBA" id="ARBA00023136"/>
    </source>
</evidence>
<feature type="transmembrane region" description="Helical" evidence="6">
    <location>
        <begin position="367"/>
        <end position="389"/>
    </location>
</feature>
<keyword evidence="2" id="KW-1003">Cell membrane</keyword>
<evidence type="ECO:0000256" key="4">
    <source>
        <dbReference type="ARBA" id="ARBA00022989"/>
    </source>
</evidence>
<dbReference type="PANTHER" id="PTHR30489:SF0">
    <property type="entry name" value="LIPOPROTEIN-RELEASING SYSTEM TRANSMEMBRANE PROTEIN LOLE"/>
    <property type="match status" value="1"/>
</dbReference>
<dbReference type="Proteomes" id="UP000029859">
    <property type="component" value="Unassembled WGS sequence"/>
</dbReference>
<gene>
    <name evidence="9" type="ORF">LI82_06025</name>
</gene>
<feature type="domain" description="MacB-like periplasmic core" evidence="8">
    <location>
        <begin position="44"/>
        <end position="245"/>
    </location>
</feature>
<dbReference type="EMBL" id="JRHO01000010">
    <property type="protein sequence ID" value="KGK98849.1"/>
    <property type="molecule type" value="Genomic_DNA"/>
</dbReference>
<evidence type="ECO:0000313" key="9">
    <source>
        <dbReference type="EMBL" id="KGK98849.1"/>
    </source>
</evidence>